<protein>
    <submittedName>
        <fullName evidence="1">Uncharacterized protein</fullName>
    </submittedName>
</protein>
<reference evidence="1" key="1">
    <citation type="journal article" date="2013" name="BMC Genomics">
        <title>Unscrambling butterfly oogenesis.</title>
        <authorList>
            <person name="Carter J.M."/>
            <person name="Baker S.C."/>
            <person name="Pink R."/>
            <person name="Carter D.R."/>
            <person name="Collins A."/>
            <person name="Tomlin J."/>
            <person name="Gibbs M."/>
            <person name="Breuker C.J."/>
        </authorList>
    </citation>
    <scope>NUCLEOTIDE SEQUENCE</scope>
    <source>
        <tissue evidence="1">Ovary</tissue>
    </source>
</reference>
<accession>S4PXL0</accession>
<reference evidence="1" key="2">
    <citation type="submission" date="2013-05" db="EMBL/GenBank/DDBJ databases">
        <authorList>
            <person name="Carter J.-M."/>
            <person name="Baker S.C."/>
            <person name="Pink R."/>
            <person name="Carter D.R.F."/>
            <person name="Collins A."/>
            <person name="Tomlin J."/>
            <person name="Gibbs M."/>
            <person name="Breuker C.J."/>
        </authorList>
    </citation>
    <scope>NUCLEOTIDE SEQUENCE</scope>
    <source>
        <tissue evidence="1">Ovary</tissue>
    </source>
</reference>
<evidence type="ECO:0000313" key="1">
    <source>
        <dbReference type="EMBL" id="JAA87707.1"/>
    </source>
</evidence>
<organism evidence="1">
    <name type="scientific">Pararge aegeria</name>
    <name type="common">speckled wood butterfly</name>
    <dbReference type="NCBI Taxonomy" id="116150"/>
    <lineage>
        <taxon>Eukaryota</taxon>
        <taxon>Metazoa</taxon>
        <taxon>Ecdysozoa</taxon>
        <taxon>Arthropoda</taxon>
        <taxon>Hexapoda</taxon>
        <taxon>Insecta</taxon>
        <taxon>Pterygota</taxon>
        <taxon>Neoptera</taxon>
        <taxon>Endopterygota</taxon>
        <taxon>Lepidoptera</taxon>
        <taxon>Glossata</taxon>
        <taxon>Ditrysia</taxon>
        <taxon>Papilionoidea</taxon>
        <taxon>Nymphalidae</taxon>
        <taxon>Satyrinae</taxon>
        <taxon>Satyrini</taxon>
        <taxon>Parargina</taxon>
        <taxon>Pararge</taxon>
    </lineage>
</organism>
<name>S4PXL0_9NEOP</name>
<sequence>MVDGTTINHVSAFRNRLYSSFYTKRKCIVWQMRRTSNSMDERCQILLPNIVKPLNNSKYIYINCSKTSQ</sequence>
<proteinExistence type="predicted"/>
<dbReference type="AlphaFoldDB" id="S4PXL0"/>
<feature type="non-terminal residue" evidence="1">
    <location>
        <position position="69"/>
    </location>
</feature>
<dbReference type="EMBL" id="GAIX01004853">
    <property type="protein sequence ID" value="JAA87707.1"/>
    <property type="molecule type" value="Transcribed_RNA"/>
</dbReference>